<keyword evidence="3" id="KW-1185">Reference proteome</keyword>
<feature type="compositionally biased region" description="Basic and acidic residues" evidence="1">
    <location>
        <begin position="178"/>
        <end position="190"/>
    </location>
</feature>
<gene>
    <name evidence="2" type="ORF">Vbra_9775</name>
</gene>
<dbReference type="EMBL" id="CDMY01000603">
    <property type="protein sequence ID" value="CEM25712.1"/>
    <property type="molecule type" value="Genomic_DNA"/>
</dbReference>
<evidence type="ECO:0000256" key="1">
    <source>
        <dbReference type="SAM" id="MobiDB-lite"/>
    </source>
</evidence>
<feature type="region of interest" description="Disordered" evidence="1">
    <location>
        <begin position="359"/>
        <end position="378"/>
    </location>
</feature>
<organism evidence="2 3">
    <name type="scientific">Vitrella brassicaformis (strain CCMP3155)</name>
    <dbReference type="NCBI Taxonomy" id="1169540"/>
    <lineage>
        <taxon>Eukaryota</taxon>
        <taxon>Sar</taxon>
        <taxon>Alveolata</taxon>
        <taxon>Colpodellida</taxon>
        <taxon>Vitrellaceae</taxon>
        <taxon>Vitrella</taxon>
    </lineage>
</organism>
<dbReference type="Proteomes" id="UP000041254">
    <property type="component" value="Unassembled WGS sequence"/>
</dbReference>
<accession>A0A0G4GA29</accession>
<reference evidence="2 3" key="1">
    <citation type="submission" date="2014-11" db="EMBL/GenBank/DDBJ databases">
        <authorList>
            <person name="Zhu J."/>
            <person name="Qi W."/>
            <person name="Song R."/>
        </authorList>
    </citation>
    <scope>NUCLEOTIDE SEQUENCE [LARGE SCALE GENOMIC DNA]</scope>
</reference>
<name>A0A0G4GA29_VITBC</name>
<evidence type="ECO:0000313" key="3">
    <source>
        <dbReference type="Proteomes" id="UP000041254"/>
    </source>
</evidence>
<proteinExistence type="predicted"/>
<evidence type="ECO:0000313" key="2">
    <source>
        <dbReference type="EMBL" id="CEM25712.1"/>
    </source>
</evidence>
<dbReference type="InParanoid" id="A0A0G4GA29"/>
<feature type="region of interest" description="Disordered" evidence="1">
    <location>
        <begin position="260"/>
        <end position="283"/>
    </location>
</feature>
<sequence>MGRLPAILYSSYGERIRKESLSDISHAYKEPHDVSTFVDYYTSHPLLRHKQRPPFNSSYEFAQCLCPTSQLAGERQAKKLNKRDPHYHLRPIIEPHCQVRQNDAAMRASIRDLLSVYQPAIRRSRSSADFALSSQMRERPSKQVATTNRIPVHTKLYNHTPGRWYLPDGDPDQQSPPDHPDDHGDNGRRRDGTEVVTIREAVLHPPGGALEGEDEFVSILSLPFCPLKSMDRSKPSSQLPSSYGGEGPPAAVTAMKRPFTSNGMVRPSSRRQGAMDRTSQMPPPPPPLAFPQQQPLTTHDVSVAARPATRDVHAQTMIPRKENNSHNTISPGALPAHSEDPLGILEDLPMQIRSLEPSHVRQPTVPRPRTGVSVPNSSHHRYMKSAFQLRGARYAPRHQREGQQRCHEGAGEDGWLLEGWT</sequence>
<dbReference type="VEuPathDB" id="CryptoDB:Vbra_9775"/>
<protein>
    <submittedName>
        <fullName evidence="2">Uncharacterized protein</fullName>
    </submittedName>
</protein>
<feature type="region of interest" description="Disordered" evidence="1">
    <location>
        <begin position="131"/>
        <end position="190"/>
    </location>
</feature>
<dbReference type="AlphaFoldDB" id="A0A0G4GA29"/>